<dbReference type="InterPro" id="IPR009061">
    <property type="entry name" value="DNA-bd_dom_put_sf"/>
</dbReference>
<protein>
    <recommendedName>
        <fullName evidence="1">Helix-turn-helix domain-containing protein</fullName>
    </recommendedName>
</protein>
<dbReference type="InterPro" id="IPR041657">
    <property type="entry name" value="HTH_17"/>
</dbReference>
<dbReference type="Pfam" id="PF12728">
    <property type="entry name" value="HTH_17"/>
    <property type="match status" value="1"/>
</dbReference>
<gene>
    <name evidence="2" type="ORF">SPIROBIBN47_50094</name>
</gene>
<dbReference type="GO" id="GO:0003677">
    <property type="term" value="F:DNA binding"/>
    <property type="evidence" value="ECO:0007669"/>
    <property type="project" value="InterPro"/>
</dbReference>
<name>A0A3P3XLR5_9SPIR</name>
<proteinExistence type="predicted"/>
<dbReference type="EMBL" id="FWDM01000037">
    <property type="protein sequence ID" value="SLM15627.1"/>
    <property type="molecule type" value="Genomic_DNA"/>
</dbReference>
<evidence type="ECO:0000313" key="2">
    <source>
        <dbReference type="EMBL" id="SLM15627.1"/>
    </source>
</evidence>
<sequence length="80" mass="9408">MESKIPVNNPMPFPRRERILISVNEAAQMLNLSKSYIYRETRNRTIPHVRIGSRILFRVTDLNAWIEQQNQPALQEQDCA</sequence>
<dbReference type="AlphaFoldDB" id="A0A3P3XLR5"/>
<feature type="domain" description="Helix-turn-helix" evidence="1">
    <location>
        <begin position="21"/>
        <end position="69"/>
    </location>
</feature>
<dbReference type="NCBIfam" id="TIGR01764">
    <property type="entry name" value="excise"/>
    <property type="match status" value="1"/>
</dbReference>
<dbReference type="InterPro" id="IPR010093">
    <property type="entry name" value="SinI_DNA-bd"/>
</dbReference>
<accession>A0A3P3XLR5</accession>
<reference evidence="2" key="1">
    <citation type="submission" date="2017-02" db="EMBL/GenBank/DDBJ databases">
        <authorList>
            <person name="Regsiter A."/>
            <person name="William W."/>
        </authorList>
    </citation>
    <scope>NUCLEOTIDE SEQUENCE</scope>
    <source>
        <strain evidence="2">Bib</strain>
    </source>
</reference>
<organism evidence="2">
    <name type="scientific">uncultured spirochete</name>
    <dbReference type="NCBI Taxonomy" id="156406"/>
    <lineage>
        <taxon>Bacteria</taxon>
        <taxon>Pseudomonadati</taxon>
        <taxon>Spirochaetota</taxon>
        <taxon>Spirochaetia</taxon>
        <taxon>Spirochaetales</taxon>
        <taxon>environmental samples</taxon>
    </lineage>
</organism>
<dbReference type="SUPFAM" id="SSF46955">
    <property type="entry name" value="Putative DNA-binding domain"/>
    <property type="match status" value="1"/>
</dbReference>
<evidence type="ECO:0000259" key="1">
    <source>
        <dbReference type="Pfam" id="PF12728"/>
    </source>
</evidence>